<evidence type="ECO:0000256" key="1">
    <source>
        <dbReference type="SAM" id="Phobius"/>
    </source>
</evidence>
<dbReference type="EMBL" id="MF101412">
    <property type="protein sequence ID" value="ARW60176.1"/>
    <property type="molecule type" value="Genomic_DNA"/>
</dbReference>
<keyword evidence="2" id="KW-0150">Chloroplast</keyword>
<protein>
    <submittedName>
        <fullName evidence="2">Uncharacterized protein</fullName>
    </submittedName>
</protein>
<feature type="transmembrane region" description="Helical" evidence="1">
    <location>
        <begin position="24"/>
        <end position="43"/>
    </location>
</feature>
<keyword evidence="2" id="KW-0934">Plastid</keyword>
<feature type="transmembrane region" description="Helical" evidence="1">
    <location>
        <begin position="50"/>
        <end position="69"/>
    </location>
</feature>
<evidence type="ECO:0000313" key="2">
    <source>
        <dbReference type="EMBL" id="ARW60176.1"/>
    </source>
</evidence>
<gene>
    <name evidence="2" type="primary">orf72</name>
</gene>
<keyword evidence="1" id="KW-1133">Transmembrane helix</keyword>
<geneLocation type="chloroplast" evidence="2"/>
<sequence length="72" mass="8705">MFFLVISNYNCITELSLNINLSLYYYQIIVVLFINMIIFINILNMCIIQYIKFFYVSNIFLCFYAKITFRKG</sequence>
<name>A0A1Z1M2B5_9FLOR</name>
<accession>A0A1Z1M2B5</accession>
<keyword evidence="1" id="KW-0472">Membrane</keyword>
<reference evidence="2" key="1">
    <citation type="journal article" date="2017" name="J. Phycol.">
        <title>Analysis of chloroplast genomes and a supermatrix inform reclassification of the Rhodomelaceae (Rhodophyta).</title>
        <authorList>
            <person name="Diaz-Tapia P."/>
            <person name="Maggs C.A."/>
            <person name="West J.A."/>
            <person name="Verbruggen H."/>
        </authorList>
    </citation>
    <scope>NUCLEOTIDE SEQUENCE</scope>
    <source>
        <strain evidence="2">JFC1711</strain>
    </source>
</reference>
<keyword evidence="1" id="KW-0812">Transmembrane</keyword>
<proteinExistence type="predicted"/>
<dbReference type="AlphaFoldDB" id="A0A1Z1M2B5"/>
<organism evidence="2">
    <name type="scientific">Laurencieae sp</name>
    <dbReference type="NCBI Taxonomy" id="2007162"/>
    <lineage>
        <taxon>Eukaryota</taxon>
        <taxon>Rhodophyta</taxon>
        <taxon>Florideophyceae</taxon>
        <taxon>Rhodymeniophycidae</taxon>
        <taxon>Ceramiales</taxon>
        <taxon>Rhodomelaceae</taxon>
        <taxon>Laurencieae</taxon>
    </lineage>
</organism>